<comment type="caution">
    <text evidence="2">The sequence shown here is derived from an EMBL/GenBank/DDBJ whole genome shotgun (WGS) entry which is preliminary data.</text>
</comment>
<dbReference type="EMBL" id="BBWV01000002">
    <property type="protein sequence ID" value="GAO43412.1"/>
    <property type="molecule type" value="Genomic_DNA"/>
</dbReference>
<dbReference type="STRING" id="1220578.FPE01S_02_05170"/>
<proteinExistence type="predicted"/>
<dbReference type="PANTHER" id="PTHR12110:SF41">
    <property type="entry name" value="INOSOSE DEHYDRATASE"/>
    <property type="match status" value="1"/>
</dbReference>
<evidence type="ECO:0000259" key="1">
    <source>
        <dbReference type="Pfam" id="PF01261"/>
    </source>
</evidence>
<dbReference type="InterPro" id="IPR036237">
    <property type="entry name" value="Xyl_isomerase-like_sf"/>
</dbReference>
<dbReference type="SUPFAM" id="SSF51658">
    <property type="entry name" value="Xylose isomerase-like"/>
    <property type="match status" value="1"/>
</dbReference>
<dbReference type="OrthoDB" id="9798407at2"/>
<evidence type="ECO:0000313" key="2">
    <source>
        <dbReference type="EMBL" id="GAO43412.1"/>
    </source>
</evidence>
<dbReference type="Pfam" id="PF01261">
    <property type="entry name" value="AP_endonuc_2"/>
    <property type="match status" value="1"/>
</dbReference>
<dbReference type="Gene3D" id="3.20.20.150">
    <property type="entry name" value="Divalent-metal-dependent TIM barrel enzymes"/>
    <property type="match status" value="1"/>
</dbReference>
<keyword evidence="3" id="KW-1185">Reference proteome</keyword>
<feature type="domain" description="Xylose isomerase-like TIM barrel" evidence="1">
    <location>
        <begin position="44"/>
        <end position="275"/>
    </location>
</feature>
<evidence type="ECO:0000313" key="3">
    <source>
        <dbReference type="Proteomes" id="UP000033121"/>
    </source>
</evidence>
<dbReference type="AlphaFoldDB" id="A0A0E9N092"/>
<dbReference type="PANTHER" id="PTHR12110">
    <property type="entry name" value="HYDROXYPYRUVATE ISOMERASE"/>
    <property type="match status" value="1"/>
</dbReference>
<name>A0A0E9N092_9BACT</name>
<dbReference type="RefSeq" id="WP_157474011.1">
    <property type="nucleotide sequence ID" value="NZ_BBWV01000002.1"/>
</dbReference>
<organism evidence="2 3">
    <name type="scientific">Flavihumibacter petaseus NBRC 106054</name>
    <dbReference type="NCBI Taxonomy" id="1220578"/>
    <lineage>
        <taxon>Bacteria</taxon>
        <taxon>Pseudomonadati</taxon>
        <taxon>Bacteroidota</taxon>
        <taxon>Chitinophagia</taxon>
        <taxon>Chitinophagales</taxon>
        <taxon>Chitinophagaceae</taxon>
        <taxon>Flavihumibacter</taxon>
    </lineage>
</organism>
<protein>
    <submittedName>
        <fullName evidence="2">Putative sugar dehydratase</fullName>
    </submittedName>
</protein>
<dbReference type="InterPro" id="IPR013022">
    <property type="entry name" value="Xyl_isomerase-like_TIM-brl"/>
</dbReference>
<reference evidence="2 3" key="1">
    <citation type="submission" date="2015-04" db="EMBL/GenBank/DDBJ databases">
        <title>Whole genome shotgun sequence of Flavihumibacter petaseus NBRC 106054.</title>
        <authorList>
            <person name="Miyazawa S."/>
            <person name="Hosoyama A."/>
            <person name="Hashimoto M."/>
            <person name="Noguchi M."/>
            <person name="Tsuchikane K."/>
            <person name="Ohji S."/>
            <person name="Yamazoe A."/>
            <person name="Ichikawa N."/>
            <person name="Kimura A."/>
            <person name="Fujita N."/>
        </authorList>
    </citation>
    <scope>NUCLEOTIDE SEQUENCE [LARGE SCALE GENOMIC DNA]</scope>
    <source>
        <strain evidence="2 3">NBRC 106054</strain>
    </source>
</reference>
<sequence>MKQISILVIGILLFPALLKAQRNPGVVSYTFRDAFAKDVSGTLDTIKAMGIDNIEFSSLFGQTPEALKRMLDERGMFCTSYGVSYGDLVSKTDEVGKTARLLGASFVRVAWIPHDSTGFNEAVAKKAAEDFNRAGQVLKEQYGIQFCYHNHGYEFADFGNGTYFDYLMQATRPEWVGVELDILWVYFPGKDPVEILKKYGNRIYLMHLKDLKPGIARSPVGGTSGQNNVPLGQGQIDMRGVLKAAKKAKVRYQYIEDESDRVFRQVPESLKFLKELK</sequence>
<accession>A0A0E9N092</accession>
<gene>
    <name evidence="2" type="ORF">FPE01S_02_05170</name>
</gene>
<dbReference type="InterPro" id="IPR050312">
    <property type="entry name" value="IolE/XylAMocC-like"/>
</dbReference>
<dbReference type="Proteomes" id="UP000033121">
    <property type="component" value="Unassembled WGS sequence"/>
</dbReference>